<dbReference type="PANTHER" id="PTHR47371">
    <property type="entry name" value="LIPOTEICHOIC ACID SYNTHASE"/>
    <property type="match status" value="1"/>
</dbReference>
<gene>
    <name evidence="9" type="ORF">IAA64_08165</name>
</gene>
<evidence type="ECO:0000313" key="9">
    <source>
        <dbReference type="EMBL" id="HIV27928.1"/>
    </source>
</evidence>
<evidence type="ECO:0000259" key="8">
    <source>
        <dbReference type="Pfam" id="PF00884"/>
    </source>
</evidence>
<reference evidence="9" key="2">
    <citation type="journal article" date="2021" name="PeerJ">
        <title>Extensive microbial diversity within the chicken gut microbiome revealed by metagenomics and culture.</title>
        <authorList>
            <person name="Gilroy R."/>
            <person name="Ravi A."/>
            <person name="Getino M."/>
            <person name="Pursley I."/>
            <person name="Horton D.L."/>
            <person name="Alikhan N.F."/>
            <person name="Baker D."/>
            <person name="Gharbi K."/>
            <person name="Hall N."/>
            <person name="Watson M."/>
            <person name="Adriaenssens E.M."/>
            <person name="Foster-Nyarko E."/>
            <person name="Jarju S."/>
            <person name="Secka A."/>
            <person name="Antonio M."/>
            <person name="Oren A."/>
            <person name="Chaudhuri R.R."/>
            <person name="La Ragione R."/>
            <person name="Hildebrand F."/>
            <person name="Pallen M.J."/>
        </authorList>
    </citation>
    <scope>NUCLEOTIDE SEQUENCE</scope>
    <source>
        <strain evidence="9">CHK183-6373</strain>
    </source>
</reference>
<dbReference type="AlphaFoldDB" id="A0A9D1TD91"/>
<dbReference type="InterPro" id="IPR050448">
    <property type="entry name" value="OpgB/LTA_synthase_biosynth"/>
</dbReference>
<comment type="caution">
    <text evidence="9">The sequence shown here is derived from an EMBL/GenBank/DDBJ whole genome shotgun (WGS) entry which is preliminary data.</text>
</comment>
<feature type="transmembrane region" description="Helical" evidence="7">
    <location>
        <begin position="148"/>
        <end position="168"/>
    </location>
</feature>
<comment type="subcellular location">
    <subcellularLocation>
        <location evidence="1">Cell membrane</location>
        <topology evidence="1">Multi-pass membrane protein</topology>
    </subcellularLocation>
</comment>
<evidence type="ECO:0000256" key="1">
    <source>
        <dbReference type="ARBA" id="ARBA00004651"/>
    </source>
</evidence>
<dbReference type="GO" id="GO:0005886">
    <property type="term" value="C:plasma membrane"/>
    <property type="evidence" value="ECO:0007669"/>
    <property type="project" value="UniProtKB-SubCell"/>
</dbReference>
<dbReference type="InterPro" id="IPR017850">
    <property type="entry name" value="Alkaline_phosphatase_core_sf"/>
</dbReference>
<dbReference type="CDD" id="cd16015">
    <property type="entry name" value="LTA_synthase"/>
    <property type="match status" value="1"/>
</dbReference>
<feature type="transmembrane region" description="Helical" evidence="7">
    <location>
        <begin position="43"/>
        <end position="61"/>
    </location>
</feature>
<evidence type="ECO:0000256" key="3">
    <source>
        <dbReference type="ARBA" id="ARBA00022475"/>
    </source>
</evidence>
<name>A0A9D1TD91_9FIRM</name>
<dbReference type="EMBL" id="DVOT01000145">
    <property type="protein sequence ID" value="HIV27928.1"/>
    <property type="molecule type" value="Genomic_DNA"/>
</dbReference>
<dbReference type="Proteomes" id="UP000886884">
    <property type="component" value="Unassembled WGS sequence"/>
</dbReference>
<feature type="transmembrane region" description="Helical" evidence="7">
    <location>
        <begin position="68"/>
        <end position="91"/>
    </location>
</feature>
<protein>
    <submittedName>
        <fullName evidence="9">LTA synthase family protein</fullName>
    </submittedName>
</protein>
<evidence type="ECO:0000256" key="2">
    <source>
        <dbReference type="ARBA" id="ARBA00004936"/>
    </source>
</evidence>
<keyword evidence="5 7" id="KW-1133">Transmembrane helix</keyword>
<organism evidence="9 10">
    <name type="scientific">Candidatus Ornithocaccomicrobium faecavium</name>
    <dbReference type="NCBI Taxonomy" id="2840890"/>
    <lineage>
        <taxon>Bacteria</taxon>
        <taxon>Bacillati</taxon>
        <taxon>Bacillota</taxon>
        <taxon>Clostridia</taxon>
        <taxon>Candidatus Ornithocaccomicrobium</taxon>
    </lineage>
</organism>
<dbReference type="PANTHER" id="PTHR47371:SF3">
    <property type="entry name" value="PHOSPHOGLYCEROL TRANSFERASE I"/>
    <property type="match status" value="1"/>
</dbReference>
<feature type="transmembrane region" description="Helical" evidence="7">
    <location>
        <begin position="111"/>
        <end position="136"/>
    </location>
</feature>
<evidence type="ECO:0000256" key="7">
    <source>
        <dbReference type="SAM" id="Phobius"/>
    </source>
</evidence>
<reference evidence="9" key="1">
    <citation type="submission" date="2020-10" db="EMBL/GenBank/DDBJ databases">
        <authorList>
            <person name="Gilroy R."/>
        </authorList>
    </citation>
    <scope>NUCLEOTIDE SEQUENCE</scope>
    <source>
        <strain evidence="9">CHK183-6373</strain>
    </source>
</reference>
<accession>A0A9D1TD91</accession>
<dbReference type="InterPro" id="IPR000917">
    <property type="entry name" value="Sulfatase_N"/>
</dbReference>
<sequence length="647" mass="70858">MKKYASMALWAALAALLLAFATEALGRLSAVQALAFCAQQPARFAYNAFLIFATLSPAMLFRRRTAVFVLLCGLWLAVGVTNAIVIAFRSVPFSMVDALLLPEAVKLMGTYFTRGQAALLFAGAFVLVALVAALFVRAKKQARVPAKYSVPSVALLAFLAALSIFLGGKTGWLDTEFENVIETYEHDGFAYCFLYTFADLGMEEPEDYSPQAADALADALEASPEPESALRPNIIFLQLESFMDPDRLVGVKTVQEAVPTFTRLKEEGPSGSLYMPMVGGGTANCEFEVLTGMNTDFFGVGEYPYNTIVRETACESIAFNLKEYGYSSHFIHNFSGSFYSRHEVLPQLGFDDYDSVEYMPNVSLNALDWPKDDVLAGEVLLALENTPGRDFVFVTTMQGHGPYPEEPICETPIAVEVNDERLNDASVEYYVNQLCETDAFVGELLAALEAQAEPTVVLVYGDHLPALSLEADMIASGDLFESEYALWANFPLDAQDQDMEAYQIAAYVMGLFDLDAGYLTKLTQQSAQEADYLEQMELLQYDMLYGEGGAFEGENPYQPTQMTMGLRPIRALRAYFSGGDLVVEGENFTLSSQVFAGEEALATEFVSAGRLVVRDCALQAGESVRVCQVSREAIALSQTEDVTIADS</sequence>
<dbReference type="Pfam" id="PF00884">
    <property type="entry name" value="Sulfatase"/>
    <property type="match status" value="1"/>
</dbReference>
<evidence type="ECO:0000256" key="4">
    <source>
        <dbReference type="ARBA" id="ARBA00022692"/>
    </source>
</evidence>
<comment type="pathway">
    <text evidence="2">Cell wall biogenesis; lipoteichoic acid biosynthesis.</text>
</comment>
<evidence type="ECO:0000256" key="5">
    <source>
        <dbReference type="ARBA" id="ARBA00022989"/>
    </source>
</evidence>
<keyword evidence="6 7" id="KW-0472">Membrane</keyword>
<feature type="domain" description="Sulfatase N-terminal" evidence="8">
    <location>
        <begin position="232"/>
        <end position="468"/>
    </location>
</feature>
<proteinExistence type="predicted"/>
<keyword evidence="4 7" id="KW-0812">Transmembrane</keyword>
<evidence type="ECO:0000313" key="10">
    <source>
        <dbReference type="Proteomes" id="UP000886884"/>
    </source>
</evidence>
<keyword evidence="3" id="KW-1003">Cell membrane</keyword>
<dbReference type="Gene3D" id="3.40.720.10">
    <property type="entry name" value="Alkaline Phosphatase, subunit A"/>
    <property type="match status" value="1"/>
</dbReference>
<dbReference type="SUPFAM" id="SSF53649">
    <property type="entry name" value="Alkaline phosphatase-like"/>
    <property type="match status" value="1"/>
</dbReference>
<evidence type="ECO:0000256" key="6">
    <source>
        <dbReference type="ARBA" id="ARBA00023136"/>
    </source>
</evidence>